<keyword evidence="13" id="KW-0756">Sterol biosynthesis</keyword>
<evidence type="ECO:0000256" key="4">
    <source>
        <dbReference type="ARBA" id="ARBA00022490"/>
    </source>
</evidence>
<evidence type="ECO:0000256" key="6">
    <source>
        <dbReference type="ARBA" id="ARBA00022548"/>
    </source>
</evidence>
<dbReference type="FunFam" id="3.40.50.300:FF:001026">
    <property type="entry name" value="Phosphomevalonate kinase"/>
    <property type="match status" value="1"/>
</dbReference>
<evidence type="ECO:0000256" key="18">
    <source>
        <dbReference type="PIRSR" id="PIRSR036639-1"/>
    </source>
</evidence>
<dbReference type="CTD" id="692835"/>
<reference evidence="20" key="1">
    <citation type="submission" date="2025-08" db="UniProtKB">
        <authorList>
            <consortium name="RefSeq"/>
        </authorList>
    </citation>
    <scope>IDENTIFICATION</scope>
    <source>
        <tissue evidence="20">Silk gland</tissue>
    </source>
</reference>
<dbReference type="PIRSF" id="PIRSF036639">
    <property type="entry name" value="PMK_anim"/>
    <property type="match status" value="1"/>
</dbReference>
<dbReference type="InterPro" id="IPR005919">
    <property type="entry name" value="Pmev_kin_anim"/>
</dbReference>
<evidence type="ECO:0000313" key="19">
    <source>
        <dbReference type="Proteomes" id="UP000504629"/>
    </source>
</evidence>
<dbReference type="GO" id="GO:0005829">
    <property type="term" value="C:cytosol"/>
    <property type="evidence" value="ECO:0007669"/>
    <property type="project" value="UniProtKB-SubCell"/>
</dbReference>
<keyword evidence="12" id="KW-0752">Steroid biosynthesis</keyword>
<keyword evidence="7" id="KW-0808">Transferase</keyword>
<keyword evidence="6" id="KW-0153">Cholesterol metabolism</keyword>
<sequence length="186" mass="21765">MSPKIILLFSGKRKSGKDFLTDHLRHILADKCEIIKISQPIKTHWAKEKNLNLNELLSEGEYKEQYRLEMIKWSEEMRNKDYGCFCKAACENAAIKPVWIVSDIRRKTDIRWFKETYGDIIRTVRITADDRTRKERGFQFQVGVDDATSECDLDDYNDWDVVVNNGEGRDSLEEQLDSILKLVSNL</sequence>
<dbReference type="SUPFAM" id="SSF52540">
    <property type="entry name" value="P-loop containing nucleoside triphosphate hydrolases"/>
    <property type="match status" value="1"/>
</dbReference>
<dbReference type="AlphaFoldDB" id="A0A6J2JET1"/>
<evidence type="ECO:0000256" key="14">
    <source>
        <dbReference type="ARBA" id="ARBA00023098"/>
    </source>
</evidence>
<evidence type="ECO:0000256" key="8">
    <source>
        <dbReference type="ARBA" id="ARBA00022741"/>
    </source>
</evidence>
<evidence type="ECO:0000256" key="10">
    <source>
        <dbReference type="ARBA" id="ARBA00022778"/>
    </source>
</evidence>
<evidence type="ECO:0000256" key="7">
    <source>
        <dbReference type="ARBA" id="ARBA00022679"/>
    </source>
</evidence>
<feature type="binding site" evidence="18">
    <location>
        <begin position="12"/>
        <end position="18"/>
    </location>
    <ligand>
        <name>ATP</name>
        <dbReference type="ChEBI" id="CHEBI:30616"/>
    </ligand>
</feature>
<name>A0A6J2JET1_BOMMA</name>
<keyword evidence="10" id="KW-0152">Cholesterol biosynthesis</keyword>
<dbReference type="EC" id="2.7.4.2" evidence="3"/>
<evidence type="ECO:0000313" key="20">
    <source>
        <dbReference type="RefSeq" id="XP_028027577.1"/>
    </source>
</evidence>
<dbReference type="Gene3D" id="3.40.50.300">
    <property type="entry name" value="P-loop containing nucleotide triphosphate hydrolases"/>
    <property type="match status" value="1"/>
</dbReference>
<dbReference type="InterPro" id="IPR027417">
    <property type="entry name" value="P-loop_NTPase"/>
</dbReference>
<dbReference type="GO" id="GO:0004631">
    <property type="term" value="F:phosphomevalonate kinase activity"/>
    <property type="evidence" value="ECO:0007669"/>
    <property type="project" value="UniProtKB-EC"/>
</dbReference>
<dbReference type="Pfam" id="PF04275">
    <property type="entry name" value="P-mevalo_kinase"/>
    <property type="match status" value="1"/>
</dbReference>
<evidence type="ECO:0000256" key="15">
    <source>
        <dbReference type="ARBA" id="ARBA00023166"/>
    </source>
</evidence>
<evidence type="ECO:0000256" key="9">
    <source>
        <dbReference type="ARBA" id="ARBA00022777"/>
    </source>
</evidence>
<keyword evidence="16" id="KW-0753">Steroid metabolism</keyword>
<dbReference type="SMR" id="A0A6J2JET1"/>
<dbReference type="OrthoDB" id="2401875at2759"/>
<comment type="pathway">
    <text evidence="2">Isoprenoid biosynthesis; isopentenyl diphosphate biosynthesis via mevalonate pathway; isopentenyl diphosphate from (R)-mevalonate: step 2/3.</text>
</comment>
<dbReference type="PANTHER" id="PTHR13101:SF1">
    <property type="entry name" value="PHOSPHOMEVALONATE KINASE"/>
    <property type="match status" value="1"/>
</dbReference>
<keyword evidence="5" id="KW-0444">Lipid biosynthesis</keyword>
<keyword evidence="4" id="KW-0963">Cytoplasm</keyword>
<organism evidence="19 20">
    <name type="scientific">Bombyx mandarina</name>
    <name type="common">Wild silk moth</name>
    <name type="synonym">Wild silkworm</name>
    <dbReference type="NCBI Taxonomy" id="7092"/>
    <lineage>
        <taxon>Eukaryota</taxon>
        <taxon>Metazoa</taxon>
        <taxon>Ecdysozoa</taxon>
        <taxon>Arthropoda</taxon>
        <taxon>Hexapoda</taxon>
        <taxon>Insecta</taxon>
        <taxon>Pterygota</taxon>
        <taxon>Neoptera</taxon>
        <taxon>Endopterygota</taxon>
        <taxon>Lepidoptera</taxon>
        <taxon>Glossata</taxon>
        <taxon>Ditrysia</taxon>
        <taxon>Bombycoidea</taxon>
        <taxon>Bombycidae</taxon>
        <taxon>Bombycinae</taxon>
        <taxon>Bombyx</taxon>
    </lineage>
</organism>
<dbReference type="GO" id="GO:0005524">
    <property type="term" value="F:ATP binding"/>
    <property type="evidence" value="ECO:0007669"/>
    <property type="project" value="UniProtKB-KW"/>
</dbReference>
<gene>
    <name evidence="20" type="primary">LOC114241058</name>
</gene>
<evidence type="ECO:0000256" key="16">
    <source>
        <dbReference type="ARBA" id="ARBA00023221"/>
    </source>
</evidence>
<evidence type="ECO:0000256" key="3">
    <source>
        <dbReference type="ARBA" id="ARBA00012958"/>
    </source>
</evidence>
<accession>A0A6J2JET1</accession>
<evidence type="ECO:0000256" key="12">
    <source>
        <dbReference type="ARBA" id="ARBA00022955"/>
    </source>
</evidence>
<protein>
    <recommendedName>
        <fullName evidence="17">Phosphomevalonate kinase</fullName>
        <ecNumber evidence="3">2.7.4.2</ecNumber>
    </recommendedName>
</protein>
<keyword evidence="19" id="KW-1185">Reference proteome</keyword>
<feature type="binding site" evidence="18">
    <location>
        <position position="136"/>
    </location>
    <ligand>
        <name>ATP</name>
        <dbReference type="ChEBI" id="CHEBI:30616"/>
    </ligand>
</feature>
<evidence type="ECO:0000256" key="17">
    <source>
        <dbReference type="ARBA" id="ARBA00034549"/>
    </source>
</evidence>
<dbReference type="UniPathway" id="UPA00057">
    <property type="reaction ID" value="UER00099"/>
</dbReference>
<evidence type="ECO:0000256" key="13">
    <source>
        <dbReference type="ARBA" id="ARBA00023011"/>
    </source>
</evidence>
<keyword evidence="8 18" id="KW-0547">Nucleotide-binding</keyword>
<evidence type="ECO:0000256" key="1">
    <source>
        <dbReference type="ARBA" id="ARBA00004514"/>
    </source>
</evidence>
<keyword evidence="15" id="KW-1207">Sterol metabolism</keyword>
<dbReference type="GeneID" id="114241058"/>
<dbReference type="Proteomes" id="UP000504629">
    <property type="component" value="Unplaced"/>
</dbReference>
<evidence type="ECO:0000256" key="2">
    <source>
        <dbReference type="ARBA" id="ARBA00005017"/>
    </source>
</evidence>
<dbReference type="GO" id="GO:0019287">
    <property type="term" value="P:isopentenyl diphosphate biosynthetic process, mevalonate pathway"/>
    <property type="evidence" value="ECO:0007669"/>
    <property type="project" value="UniProtKB-UniPathway"/>
</dbReference>
<evidence type="ECO:0000256" key="11">
    <source>
        <dbReference type="ARBA" id="ARBA00022840"/>
    </source>
</evidence>
<keyword evidence="11 18" id="KW-0067">ATP-binding</keyword>
<comment type="subcellular location">
    <subcellularLocation>
        <location evidence="1">Cytoplasm</location>
        <location evidence="1">Cytosol</location>
    </subcellularLocation>
</comment>
<proteinExistence type="predicted"/>
<dbReference type="PANTHER" id="PTHR13101">
    <property type="entry name" value="PHOSPHOMEVALONATE KINASE"/>
    <property type="match status" value="1"/>
</dbReference>
<keyword evidence="14" id="KW-0443">Lipid metabolism</keyword>
<feature type="binding site" evidence="18">
    <location>
        <position position="165"/>
    </location>
    <ligand>
        <name>substrate</name>
    </ligand>
</feature>
<evidence type="ECO:0000256" key="5">
    <source>
        <dbReference type="ARBA" id="ARBA00022516"/>
    </source>
</evidence>
<keyword evidence="9 20" id="KW-0418">Kinase</keyword>
<dbReference type="NCBIfam" id="TIGR01223">
    <property type="entry name" value="Pmev_kin_anim"/>
    <property type="match status" value="1"/>
</dbReference>
<feature type="binding site" evidence="18">
    <location>
        <position position="175"/>
    </location>
    <ligand>
        <name>ATP</name>
        <dbReference type="ChEBI" id="CHEBI:30616"/>
    </ligand>
</feature>
<dbReference type="GO" id="GO:0006695">
    <property type="term" value="P:cholesterol biosynthetic process"/>
    <property type="evidence" value="ECO:0007669"/>
    <property type="project" value="UniProtKB-KW"/>
</dbReference>
<dbReference type="RefSeq" id="XP_028027577.1">
    <property type="nucleotide sequence ID" value="XM_028171776.1"/>
</dbReference>